<organism evidence="3 4">
    <name type="scientific">Hungatella hathewayi DSM 13479</name>
    <dbReference type="NCBI Taxonomy" id="566550"/>
    <lineage>
        <taxon>Bacteria</taxon>
        <taxon>Bacillati</taxon>
        <taxon>Bacillota</taxon>
        <taxon>Clostridia</taxon>
        <taxon>Lachnospirales</taxon>
        <taxon>Lachnospiraceae</taxon>
        <taxon>Hungatella</taxon>
    </lineage>
</organism>
<dbReference type="SUPFAM" id="SSF54909">
    <property type="entry name" value="Dimeric alpha+beta barrel"/>
    <property type="match status" value="1"/>
</dbReference>
<evidence type="ECO:0000259" key="2">
    <source>
        <dbReference type="Pfam" id="PF03795"/>
    </source>
</evidence>
<dbReference type="InterPro" id="IPR005545">
    <property type="entry name" value="YCII"/>
</dbReference>
<dbReference type="HOGENOM" id="CLU_110355_6_1_9"/>
<sequence>MVNGGKNMKYYMVEGMILDADRMNDAIMKDHMAYTQKAMDSGMIFLSGLKTDRSGGAFLMKAENPEEIESYLASEPFKLYGIQDYRWAEFDIHYINPQPEQWFQN</sequence>
<protein>
    <recommendedName>
        <fullName evidence="2">YCII-related domain-containing protein</fullName>
    </recommendedName>
</protein>
<name>D3AST4_9FIRM</name>
<comment type="caution">
    <text evidence="3">The sequence shown here is derived from an EMBL/GenBank/DDBJ whole genome shotgun (WGS) entry which is preliminary data.</text>
</comment>
<dbReference type="Proteomes" id="UP000004968">
    <property type="component" value="Unassembled WGS sequence"/>
</dbReference>
<evidence type="ECO:0000313" key="4">
    <source>
        <dbReference type="Proteomes" id="UP000004968"/>
    </source>
</evidence>
<comment type="similarity">
    <text evidence="1">Belongs to the YciI family.</text>
</comment>
<proteinExistence type="inferred from homology"/>
<dbReference type="Gene3D" id="3.30.70.1060">
    <property type="entry name" value="Dimeric alpha+beta barrel"/>
    <property type="match status" value="1"/>
</dbReference>
<dbReference type="Pfam" id="PF03795">
    <property type="entry name" value="YCII"/>
    <property type="match status" value="1"/>
</dbReference>
<accession>D3AST4</accession>
<feature type="domain" description="YCII-related" evidence="2">
    <location>
        <begin position="22"/>
        <end position="86"/>
    </location>
</feature>
<evidence type="ECO:0000256" key="1">
    <source>
        <dbReference type="ARBA" id="ARBA00007689"/>
    </source>
</evidence>
<evidence type="ECO:0000313" key="3">
    <source>
        <dbReference type="EMBL" id="EFC95129.1"/>
    </source>
</evidence>
<dbReference type="AlphaFoldDB" id="D3AST4"/>
<reference evidence="3 4" key="1">
    <citation type="submission" date="2010-01" db="EMBL/GenBank/DDBJ databases">
        <authorList>
            <person name="Weinstock G."/>
            <person name="Sodergren E."/>
            <person name="Clifton S."/>
            <person name="Fulton L."/>
            <person name="Fulton B."/>
            <person name="Courtney L."/>
            <person name="Fronick C."/>
            <person name="Harrison M."/>
            <person name="Strong C."/>
            <person name="Farmer C."/>
            <person name="Delahaunty K."/>
            <person name="Markovic C."/>
            <person name="Hall O."/>
            <person name="Minx P."/>
            <person name="Tomlinson C."/>
            <person name="Mitreva M."/>
            <person name="Nelson J."/>
            <person name="Hou S."/>
            <person name="Wollam A."/>
            <person name="Pepin K.H."/>
            <person name="Johnson M."/>
            <person name="Bhonagiri V."/>
            <person name="Nash W.E."/>
            <person name="Warren W."/>
            <person name="Chinwalla A."/>
            <person name="Mardis E.R."/>
            <person name="Wilson R.K."/>
        </authorList>
    </citation>
    <scope>NUCLEOTIDE SEQUENCE [LARGE SCALE GENOMIC DNA]</scope>
    <source>
        <strain evidence="3 4">DSM 13479</strain>
    </source>
</reference>
<gene>
    <name evidence="3" type="ORF">CLOSTHATH_06692</name>
</gene>
<dbReference type="InterPro" id="IPR011008">
    <property type="entry name" value="Dimeric_a/b-barrel"/>
</dbReference>
<dbReference type="EMBL" id="ACIO01000827">
    <property type="protein sequence ID" value="EFC95129.1"/>
    <property type="molecule type" value="Genomic_DNA"/>
</dbReference>